<name>A0A4Y2PM85_ARAVE</name>
<gene>
    <name evidence="3" type="ORF">AVEN_159599_1</name>
</gene>
<evidence type="ECO:0000256" key="2">
    <source>
        <dbReference type="SAM" id="Phobius"/>
    </source>
</evidence>
<keyword evidence="2" id="KW-0472">Membrane</keyword>
<keyword evidence="2" id="KW-1133">Transmembrane helix</keyword>
<keyword evidence="4" id="KW-1185">Reference proteome</keyword>
<accession>A0A4Y2PM85</accession>
<evidence type="ECO:0000313" key="4">
    <source>
        <dbReference type="Proteomes" id="UP000499080"/>
    </source>
</evidence>
<reference evidence="3 4" key="1">
    <citation type="journal article" date="2019" name="Sci. Rep.">
        <title>Orb-weaving spider Araneus ventricosus genome elucidates the spidroin gene catalogue.</title>
        <authorList>
            <person name="Kono N."/>
            <person name="Nakamura H."/>
            <person name="Ohtoshi R."/>
            <person name="Moran D.A.P."/>
            <person name="Shinohara A."/>
            <person name="Yoshida Y."/>
            <person name="Fujiwara M."/>
            <person name="Mori M."/>
            <person name="Tomita M."/>
            <person name="Arakawa K."/>
        </authorList>
    </citation>
    <scope>NUCLEOTIDE SEQUENCE [LARGE SCALE GENOMIC DNA]</scope>
</reference>
<feature type="transmembrane region" description="Helical" evidence="2">
    <location>
        <begin position="15"/>
        <end position="35"/>
    </location>
</feature>
<feature type="region of interest" description="Disordered" evidence="1">
    <location>
        <begin position="76"/>
        <end position="110"/>
    </location>
</feature>
<protein>
    <submittedName>
        <fullName evidence="3">Uncharacterized protein</fullName>
    </submittedName>
</protein>
<proteinExistence type="predicted"/>
<sequence length="110" mass="12314">MHKSKQDFGIQESSVQALLVIFFYQKAHSTLALLWKFRTLKRLRIGVVTAKRTPIMEFAKIGSLSVHPGSVKKTHFFTNSGGSSSSNKGRQSFKLSGHSQCPQQDIHARL</sequence>
<organism evidence="3 4">
    <name type="scientific">Araneus ventricosus</name>
    <name type="common">Orbweaver spider</name>
    <name type="synonym">Epeira ventricosa</name>
    <dbReference type="NCBI Taxonomy" id="182803"/>
    <lineage>
        <taxon>Eukaryota</taxon>
        <taxon>Metazoa</taxon>
        <taxon>Ecdysozoa</taxon>
        <taxon>Arthropoda</taxon>
        <taxon>Chelicerata</taxon>
        <taxon>Arachnida</taxon>
        <taxon>Araneae</taxon>
        <taxon>Araneomorphae</taxon>
        <taxon>Entelegynae</taxon>
        <taxon>Araneoidea</taxon>
        <taxon>Araneidae</taxon>
        <taxon>Araneus</taxon>
    </lineage>
</organism>
<feature type="compositionally biased region" description="Polar residues" evidence="1">
    <location>
        <begin position="88"/>
        <end position="103"/>
    </location>
</feature>
<comment type="caution">
    <text evidence="3">The sequence shown here is derived from an EMBL/GenBank/DDBJ whole genome shotgun (WGS) entry which is preliminary data.</text>
</comment>
<dbReference type="EMBL" id="BGPR01011664">
    <property type="protein sequence ID" value="GBN52404.1"/>
    <property type="molecule type" value="Genomic_DNA"/>
</dbReference>
<evidence type="ECO:0000256" key="1">
    <source>
        <dbReference type="SAM" id="MobiDB-lite"/>
    </source>
</evidence>
<keyword evidence="2" id="KW-0812">Transmembrane</keyword>
<dbReference type="Proteomes" id="UP000499080">
    <property type="component" value="Unassembled WGS sequence"/>
</dbReference>
<dbReference type="AlphaFoldDB" id="A0A4Y2PM85"/>
<evidence type="ECO:0000313" key="3">
    <source>
        <dbReference type="EMBL" id="GBN52404.1"/>
    </source>
</evidence>